<organism evidence="2 3">
    <name type="scientific">Pseudocercospora fuligena</name>
    <dbReference type="NCBI Taxonomy" id="685502"/>
    <lineage>
        <taxon>Eukaryota</taxon>
        <taxon>Fungi</taxon>
        <taxon>Dikarya</taxon>
        <taxon>Ascomycota</taxon>
        <taxon>Pezizomycotina</taxon>
        <taxon>Dothideomycetes</taxon>
        <taxon>Dothideomycetidae</taxon>
        <taxon>Mycosphaerellales</taxon>
        <taxon>Mycosphaerellaceae</taxon>
        <taxon>Pseudocercospora</taxon>
    </lineage>
</organism>
<name>A0A8H6RDZ4_9PEZI</name>
<dbReference type="EMBL" id="JABCIY010000191">
    <property type="protein sequence ID" value="KAF7189356.1"/>
    <property type="molecule type" value="Genomic_DNA"/>
</dbReference>
<dbReference type="Proteomes" id="UP000660729">
    <property type="component" value="Unassembled WGS sequence"/>
</dbReference>
<feature type="compositionally biased region" description="Basic residues" evidence="1">
    <location>
        <begin position="475"/>
        <end position="484"/>
    </location>
</feature>
<accession>A0A8H6RDZ4</accession>
<feature type="compositionally biased region" description="Basic and acidic residues" evidence="1">
    <location>
        <begin position="452"/>
        <end position="463"/>
    </location>
</feature>
<keyword evidence="3" id="KW-1185">Reference proteome</keyword>
<sequence length="835" mass="90608">MASNNDETPISPVTGKAPELTLSIASINNEPIELDSTPASPETLRLARRGSKATALEAIEADSGLSPAEKERRAQKILNRQADPAVLVDIPQTPQAEELEKSGATKDESGDGSLIMYVDARPASIFKQGSAWKMPSGLLKQPPAGNSGPPSSANTNVQYIAERPKLPSAASSQSSFASQNQAIPSFQMFLRQTPPLEHDPNKPLPPTPSVRNDSPASADDSIGRRSSSVYSRTPSQWATDSNRSWRTEDLDDDFPLAHHRPIAYSISTPDLLSRKSGQLLEPRVFSPLINTPSPTLSAVTDPASPPHSRPITTLLPPSPPSVLSPLGQKKKIETVSLEKAKEARDAPGAVPLLPEELRAQTEEKGRLHGHMRMNTLEILGGAHTPLASPLFTVAILVDNQGRQRLLSTPLATPPVSAPHQEFPFPAPGKAPYENAFHVGTEPVRPMAPAVAEQRRQSKDDRQRGLVGEDAERGRRKERGRKSRKYSNESPKAIRRSSSVGAYQFGSEHGPRDLVDEYNELLAQQYKPSESPNYDSDDSIRTHMKMVPQPLFMGKQPARKSGTLRGTLNAAASIPIPGTPPSPSRSRKQKQDRQNSRESQFYPHIMRRASSKKNELLLKKPKTSIDENAETPQLPGLKLLPPEIIAAQLKTPDVTPMSPLGSNPVTSSSLHKKTPSNGSSEKSKKTFYERVKGVTRHGRRRSSDLRGISPSSKASPTSPHLYPSPVNVSLGWSDSSKQDFDVARTPKVTHVVLPARPLGRSKAALGEEADGSESARRPSLFGTFQARWSENKAERRRHHLRKLITVVPNSPIPSGDESEGGGNGSAGGKVGGGKWM</sequence>
<feature type="region of interest" description="Disordered" evidence="1">
    <location>
        <begin position="446"/>
        <end position="511"/>
    </location>
</feature>
<gene>
    <name evidence="2" type="ORF">HII31_09334</name>
</gene>
<protein>
    <submittedName>
        <fullName evidence="2">Uncharacterized protein</fullName>
    </submittedName>
</protein>
<feature type="non-terminal residue" evidence="2">
    <location>
        <position position="1"/>
    </location>
</feature>
<feature type="region of interest" description="Disordered" evidence="1">
    <location>
        <begin position="570"/>
        <end position="635"/>
    </location>
</feature>
<feature type="compositionally biased region" description="Basic and acidic residues" evidence="1">
    <location>
        <begin position="680"/>
        <end position="691"/>
    </location>
</feature>
<feature type="region of interest" description="Disordered" evidence="1">
    <location>
        <begin position="58"/>
        <end position="115"/>
    </location>
</feature>
<comment type="caution">
    <text evidence="2">The sequence shown here is derived from an EMBL/GenBank/DDBJ whole genome shotgun (WGS) entry which is preliminary data.</text>
</comment>
<feature type="compositionally biased region" description="Gly residues" evidence="1">
    <location>
        <begin position="819"/>
        <end position="835"/>
    </location>
</feature>
<evidence type="ECO:0000256" key="1">
    <source>
        <dbReference type="SAM" id="MobiDB-lite"/>
    </source>
</evidence>
<feature type="region of interest" description="Disordered" evidence="1">
    <location>
        <begin position="29"/>
        <end position="48"/>
    </location>
</feature>
<feature type="region of interest" description="Disordered" evidence="1">
    <location>
        <begin position="295"/>
        <end position="326"/>
    </location>
</feature>
<feature type="compositionally biased region" description="Polar residues" evidence="1">
    <location>
        <begin position="708"/>
        <end position="717"/>
    </location>
</feature>
<feature type="compositionally biased region" description="Low complexity" evidence="1">
    <location>
        <begin position="142"/>
        <end position="154"/>
    </location>
</feature>
<feature type="region of interest" description="Disordered" evidence="1">
    <location>
        <begin position="408"/>
        <end position="429"/>
    </location>
</feature>
<feature type="compositionally biased region" description="Polar residues" evidence="1">
    <location>
        <begin position="659"/>
        <end position="679"/>
    </location>
</feature>
<feature type="compositionally biased region" description="Low complexity" evidence="1">
    <location>
        <begin position="168"/>
        <end position="182"/>
    </location>
</feature>
<feature type="region of interest" description="Disordered" evidence="1">
    <location>
        <begin position="803"/>
        <end position="835"/>
    </location>
</feature>
<feature type="region of interest" description="Disordered" evidence="1">
    <location>
        <begin position="649"/>
        <end position="722"/>
    </location>
</feature>
<dbReference type="AlphaFoldDB" id="A0A8H6RDZ4"/>
<evidence type="ECO:0000313" key="3">
    <source>
        <dbReference type="Proteomes" id="UP000660729"/>
    </source>
</evidence>
<evidence type="ECO:0000313" key="2">
    <source>
        <dbReference type="EMBL" id="KAF7189356.1"/>
    </source>
</evidence>
<reference evidence="2" key="1">
    <citation type="submission" date="2020-04" db="EMBL/GenBank/DDBJ databases">
        <title>Draft genome resource of the tomato pathogen Pseudocercospora fuligena.</title>
        <authorList>
            <person name="Zaccaron A."/>
        </authorList>
    </citation>
    <scope>NUCLEOTIDE SEQUENCE</scope>
    <source>
        <strain evidence="2">PF001</strain>
    </source>
</reference>
<feature type="compositionally biased region" description="Basic and acidic residues" evidence="1">
    <location>
        <begin position="98"/>
        <end position="109"/>
    </location>
</feature>
<dbReference type="OrthoDB" id="5310629at2759"/>
<proteinExistence type="predicted"/>
<feature type="compositionally biased region" description="Polar residues" evidence="1">
    <location>
        <begin position="224"/>
        <end position="242"/>
    </location>
</feature>
<feature type="region of interest" description="Disordered" evidence="1">
    <location>
        <begin position="134"/>
        <end position="243"/>
    </location>
</feature>